<sequence>MAAVATLNVRLPEDLKERGMQVLEREGVSASELIRDLFRELGETQQLPDFARVRACDRGEAEAKRAALREFVCLGRSFEGNDAFDDTRNAYREHLLRKHRPGVRV</sequence>
<reference evidence="2" key="1">
    <citation type="submission" date="2018-01" db="EMBL/GenBank/DDBJ databases">
        <title>Rubneribacter badeniensis gen. nov., sp. nov., and Colonibacter rubneri, gen. nov., sp. nov., WGS of new members of the Eggerthellaceae.</title>
        <authorList>
            <person name="Danylec N."/>
            <person name="Stoll D.A."/>
            <person name="Doetsch A."/>
            <person name="Kulling S.E."/>
            <person name="Huch M."/>
        </authorList>
    </citation>
    <scope>NUCLEOTIDE SEQUENCE [LARGE SCALE GENOMIC DNA]</scope>
    <source>
        <strain evidence="2">ResAG-96</strain>
    </source>
</reference>
<keyword evidence="2" id="KW-1185">Reference proteome</keyword>
<comment type="caution">
    <text evidence="1">The sequence shown here is derived from an EMBL/GenBank/DDBJ whole genome shotgun (WGS) entry which is preliminary data.</text>
</comment>
<dbReference type="InterPro" id="IPR013321">
    <property type="entry name" value="Arc_rbn_hlx_hlx"/>
</dbReference>
<dbReference type="InterPro" id="IPR007337">
    <property type="entry name" value="RelB/DinJ"/>
</dbReference>
<name>A0A2K2UEJ8_9ACTN</name>
<evidence type="ECO:0000313" key="2">
    <source>
        <dbReference type="Proteomes" id="UP000236197"/>
    </source>
</evidence>
<evidence type="ECO:0000313" key="1">
    <source>
        <dbReference type="EMBL" id="PNV68756.1"/>
    </source>
</evidence>
<proteinExistence type="predicted"/>
<protein>
    <submittedName>
        <fullName evidence="1">Uncharacterized protein</fullName>
    </submittedName>
</protein>
<accession>A0A2K2UEJ8</accession>
<dbReference type="RefSeq" id="WP_103264082.1">
    <property type="nucleotide sequence ID" value="NZ_CABMLE010000001.1"/>
</dbReference>
<dbReference type="EMBL" id="PPEK01000001">
    <property type="protein sequence ID" value="PNV68756.1"/>
    <property type="molecule type" value="Genomic_DNA"/>
</dbReference>
<dbReference type="Proteomes" id="UP000236197">
    <property type="component" value="Unassembled WGS sequence"/>
</dbReference>
<dbReference type="Gene3D" id="1.10.1220.10">
    <property type="entry name" value="Met repressor-like"/>
    <property type="match status" value="1"/>
</dbReference>
<dbReference type="AlphaFoldDB" id="A0A2K2UEJ8"/>
<dbReference type="OrthoDB" id="3174519at2"/>
<gene>
    <name evidence="1" type="ORF">C2L71_01925</name>
</gene>
<organism evidence="1 2">
    <name type="scientific">Enteroscipio rubneri</name>
    <dbReference type="NCBI Taxonomy" id="2070686"/>
    <lineage>
        <taxon>Bacteria</taxon>
        <taxon>Bacillati</taxon>
        <taxon>Actinomycetota</taxon>
        <taxon>Coriobacteriia</taxon>
        <taxon>Eggerthellales</taxon>
        <taxon>Eggerthellaceae</taxon>
        <taxon>Enteroscipio</taxon>
    </lineage>
</organism>
<dbReference type="GO" id="GO:0006355">
    <property type="term" value="P:regulation of DNA-templated transcription"/>
    <property type="evidence" value="ECO:0007669"/>
    <property type="project" value="InterPro"/>
</dbReference>
<dbReference type="Pfam" id="PF04221">
    <property type="entry name" value="RelB"/>
    <property type="match status" value="1"/>
</dbReference>